<feature type="region of interest" description="Disordered" evidence="3">
    <location>
        <begin position="1"/>
        <end position="28"/>
    </location>
</feature>
<dbReference type="Proteomes" id="UP000551878">
    <property type="component" value="Unassembled WGS sequence"/>
</dbReference>
<accession>A0A840QJ37</accession>
<dbReference type="PANTHER" id="PTHR43384:SF4">
    <property type="entry name" value="CELLULOSE BIOSYNTHESIS PROTEIN BCSQ-RELATED"/>
    <property type="match status" value="1"/>
</dbReference>
<evidence type="ECO:0000256" key="3">
    <source>
        <dbReference type="SAM" id="MobiDB-lite"/>
    </source>
</evidence>
<dbReference type="InterPro" id="IPR033875">
    <property type="entry name" value="FlhG"/>
</dbReference>
<dbReference type="CDD" id="cd02038">
    <property type="entry name" value="FlhG-like"/>
    <property type="match status" value="1"/>
</dbReference>
<dbReference type="RefSeq" id="WP_184662537.1">
    <property type="nucleotide sequence ID" value="NZ_JACHHB010000001.1"/>
</dbReference>
<dbReference type="EMBL" id="JACHHB010000001">
    <property type="protein sequence ID" value="MBB5172058.1"/>
    <property type="molecule type" value="Genomic_DNA"/>
</dbReference>
<organism evidence="4 5">
    <name type="scientific">Texcoconibacillus texcoconensis</name>
    <dbReference type="NCBI Taxonomy" id="1095777"/>
    <lineage>
        <taxon>Bacteria</taxon>
        <taxon>Bacillati</taxon>
        <taxon>Bacillota</taxon>
        <taxon>Bacilli</taxon>
        <taxon>Bacillales</taxon>
        <taxon>Bacillaceae</taxon>
        <taxon>Texcoconibacillus</taxon>
    </lineage>
</organism>
<evidence type="ECO:0000256" key="1">
    <source>
        <dbReference type="ARBA" id="ARBA00022741"/>
    </source>
</evidence>
<dbReference type="AlphaFoldDB" id="A0A840QJ37"/>
<comment type="caution">
    <text evidence="4">The sequence shown here is derived from an EMBL/GenBank/DDBJ whole genome shotgun (WGS) entry which is preliminary data.</text>
</comment>
<feature type="compositionally biased region" description="Basic and acidic residues" evidence="3">
    <location>
        <begin position="1"/>
        <end position="20"/>
    </location>
</feature>
<name>A0A840QJ37_9BACI</name>
<dbReference type="GO" id="GO:0016887">
    <property type="term" value="F:ATP hydrolysis activity"/>
    <property type="evidence" value="ECO:0007669"/>
    <property type="project" value="TreeGrafter"/>
</dbReference>
<dbReference type="PANTHER" id="PTHR43384">
    <property type="entry name" value="SEPTUM SITE-DETERMINING PROTEIN MIND HOMOLOG, CHLOROPLASTIC-RELATED"/>
    <property type="match status" value="1"/>
</dbReference>
<dbReference type="Pfam" id="PF10609">
    <property type="entry name" value="ParA"/>
    <property type="match status" value="1"/>
</dbReference>
<dbReference type="GO" id="GO:0005524">
    <property type="term" value="F:ATP binding"/>
    <property type="evidence" value="ECO:0007669"/>
    <property type="project" value="UniProtKB-KW"/>
</dbReference>
<protein>
    <submittedName>
        <fullName evidence="4">Flagellar biosynthesis protein FlhG</fullName>
    </submittedName>
</protein>
<sequence length="299" mass="33396">MVHDQAARLRSKLNERRTSERSNPQSTNAEVLSIVSGKGGVGKSNIALNFSLGLVEKGYRVLLFDLDIGMANVDILLGQSATYSIVDMLEQQMPISTIIETGPKGLSYVAGGSGLNDLFRMDDARMAFFTEQLTQLDQDYDFILFDMGAGATEDSLKFILSSHEVILITTPEPTSITDAYAMVKYIHMHDHNLGLSLMINRSESEKEGKQTGRNLQNVCRQFLKKEVRLLGAIPQDETVLKAVKAQVPFTIHSPAAKSTKALRKTVSFFIGERIQQEEQRTFSSFVSKFKRVFQPHKEE</sequence>
<keyword evidence="4" id="KW-0969">Cilium</keyword>
<keyword evidence="2" id="KW-0067">ATP-binding</keyword>
<keyword evidence="4" id="KW-0282">Flagellum</keyword>
<evidence type="ECO:0000256" key="2">
    <source>
        <dbReference type="ARBA" id="ARBA00022840"/>
    </source>
</evidence>
<reference evidence="4 5" key="1">
    <citation type="submission" date="2020-08" db="EMBL/GenBank/DDBJ databases">
        <title>Genomic Encyclopedia of Type Strains, Phase IV (KMG-IV): sequencing the most valuable type-strain genomes for metagenomic binning, comparative biology and taxonomic classification.</title>
        <authorList>
            <person name="Goeker M."/>
        </authorList>
    </citation>
    <scope>NUCLEOTIDE SEQUENCE [LARGE SCALE GENOMIC DNA]</scope>
    <source>
        <strain evidence="4 5">DSM 24696</strain>
    </source>
</reference>
<dbReference type="GO" id="GO:0005829">
    <property type="term" value="C:cytosol"/>
    <property type="evidence" value="ECO:0007669"/>
    <property type="project" value="TreeGrafter"/>
</dbReference>
<evidence type="ECO:0000313" key="5">
    <source>
        <dbReference type="Proteomes" id="UP000551878"/>
    </source>
</evidence>
<keyword evidence="5" id="KW-1185">Reference proteome</keyword>
<dbReference type="InterPro" id="IPR050625">
    <property type="entry name" value="ParA/MinD_ATPase"/>
</dbReference>
<dbReference type="InterPro" id="IPR027417">
    <property type="entry name" value="P-loop_NTPase"/>
</dbReference>
<dbReference type="GO" id="GO:0009898">
    <property type="term" value="C:cytoplasmic side of plasma membrane"/>
    <property type="evidence" value="ECO:0007669"/>
    <property type="project" value="TreeGrafter"/>
</dbReference>
<dbReference type="InterPro" id="IPR033756">
    <property type="entry name" value="YlxH/NBP35"/>
</dbReference>
<evidence type="ECO:0000313" key="4">
    <source>
        <dbReference type="EMBL" id="MBB5172058.1"/>
    </source>
</evidence>
<proteinExistence type="predicted"/>
<dbReference type="SUPFAM" id="SSF52540">
    <property type="entry name" value="P-loop containing nucleoside triphosphate hydrolases"/>
    <property type="match status" value="1"/>
</dbReference>
<gene>
    <name evidence="4" type="ORF">HNQ41_000198</name>
</gene>
<keyword evidence="4" id="KW-0966">Cell projection</keyword>
<dbReference type="Gene3D" id="3.40.50.300">
    <property type="entry name" value="P-loop containing nucleotide triphosphate hydrolases"/>
    <property type="match status" value="1"/>
</dbReference>
<keyword evidence="1" id="KW-0547">Nucleotide-binding</keyword>
<dbReference type="InterPro" id="IPR025501">
    <property type="entry name" value="MinD_FleN"/>
</dbReference>
<dbReference type="GO" id="GO:0051782">
    <property type="term" value="P:negative regulation of cell division"/>
    <property type="evidence" value="ECO:0007669"/>
    <property type="project" value="TreeGrafter"/>
</dbReference>
<dbReference type="PIRSF" id="PIRSF003092">
    <property type="entry name" value="MinD"/>
    <property type="match status" value="1"/>
</dbReference>